<proteinExistence type="predicted"/>
<evidence type="ECO:0000256" key="1">
    <source>
        <dbReference type="SAM" id="MobiDB-lite"/>
    </source>
</evidence>
<dbReference type="PANTHER" id="PTHR41532">
    <property type="entry name" value="FIXS PROTEIN"/>
    <property type="match status" value="1"/>
</dbReference>
<dbReference type="InterPro" id="IPR004714">
    <property type="entry name" value="Cyt_oxidase_maturation_cbb3"/>
</dbReference>
<feature type="compositionally biased region" description="Basic and acidic residues" evidence="1">
    <location>
        <begin position="46"/>
        <end position="57"/>
    </location>
</feature>
<organism evidence="2 3">
    <name type="scientific">Stieleria maiorica</name>
    <dbReference type="NCBI Taxonomy" id="2795974"/>
    <lineage>
        <taxon>Bacteria</taxon>
        <taxon>Pseudomonadati</taxon>
        <taxon>Planctomycetota</taxon>
        <taxon>Planctomycetia</taxon>
        <taxon>Pirellulales</taxon>
        <taxon>Pirellulaceae</taxon>
        <taxon>Stieleria</taxon>
    </lineage>
</organism>
<dbReference type="KEGG" id="smam:Mal15_57400"/>
<evidence type="ECO:0000313" key="3">
    <source>
        <dbReference type="Proteomes" id="UP000321353"/>
    </source>
</evidence>
<gene>
    <name evidence="2" type="ORF">Mal15_57400</name>
</gene>
<accession>A0A5B9MK62</accession>
<dbReference type="NCBIfam" id="TIGR00847">
    <property type="entry name" value="ccoS"/>
    <property type="match status" value="1"/>
</dbReference>
<dbReference type="Pfam" id="PF03597">
    <property type="entry name" value="FixS"/>
    <property type="match status" value="1"/>
</dbReference>
<sequence length="70" mass="7618">MSVLYIALPIALLLGGGGLLACLYCIRDGQYDDLDSPSVRILVDEHRVDDQDARDGPVDEDLSGSNQERV</sequence>
<protein>
    <submittedName>
        <fullName evidence="2">Cytochrome oxidase maturation protein cbb3-type</fullName>
    </submittedName>
</protein>
<feature type="region of interest" description="Disordered" evidence="1">
    <location>
        <begin position="46"/>
        <end position="70"/>
    </location>
</feature>
<dbReference type="PANTHER" id="PTHR41532:SF1">
    <property type="entry name" value="FIXS PROTEIN"/>
    <property type="match status" value="1"/>
</dbReference>
<evidence type="ECO:0000313" key="2">
    <source>
        <dbReference type="EMBL" id="QEG01662.1"/>
    </source>
</evidence>
<dbReference type="RefSeq" id="WP_147872586.1">
    <property type="nucleotide sequence ID" value="NZ_CP036264.1"/>
</dbReference>
<dbReference type="AlphaFoldDB" id="A0A5B9MK62"/>
<name>A0A5B9MK62_9BACT</name>
<keyword evidence="3" id="KW-1185">Reference proteome</keyword>
<dbReference type="EMBL" id="CP036264">
    <property type="protein sequence ID" value="QEG01662.1"/>
    <property type="molecule type" value="Genomic_DNA"/>
</dbReference>
<dbReference type="Proteomes" id="UP000321353">
    <property type="component" value="Chromosome"/>
</dbReference>
<reference evidence="2 3" key="1">
    <citation type="submission" date="2019-02" db="EMBL/GenBank/DDBJ databases">
        <title>Planctomycetal bacteria perform biofilm scaping via a novel small molecule.</title>
        <authorList>
            <person name="Jeske O."/>
            <person name="Boedeker C."/>
            <person name="Wiegand S."/>
            <person name="Breitling P."/>
            <person name="Kallscheuer N."/>
            <person name="Jogler M."/>
            <person name="Rohde M."/>
            <person name="Petersen J."/>
            <person name="Medema M.H."/>
            <person name="Surup F."/>
            <person name="Jogler C."/>
        </authorList>
    </citation>
    <scope>NUCLEOTIDE SEQUENCE [LARGE SCALE GENOMIC DNA]</scope>
    <source>
        <strain evidence="2 3">Mal15</strain>
    </source>
</reference>